<evidence type="ECO:0000313" key="5">
    <source>
        <dbReference type="Proteomes" id="UP000249590"/>
    </source>
</evidence>
<feature type="region of interest" description="Disordered" evidence="2">
    <location>
        <begin position="1"/>
        <end position="20"/>
    </location>
</feature>
<dbReference type="Proteomes" id="UP000249590">
    <property type="component" value="Unassembled WGS sequence"/>
</dbReference>
<dbReference type="AlphaFoldDB" id="A0A8B2NEL0"/>
<evidence type="ECO:0000256" key="2">
    <source>
        <dbReference type="SAM" id="MobiDB-lite"/>
    </source>
</evidence>
<dbReference type="InterPro" id="IPR050272">
    <property type="entry name" value="Isochorismatase-like_hydrls"/>
</dbReference>
<organism evidence="4 5">
    <name type="scientific">Acuticoccus sediminis</name>
    <dbReference type="NCBI Taxonomy" id="2184697"/>
    <lineage>
        <taxon>Bacteria</taxon>
        <taxon>Pseudomonadati</taxon>
        <taxon>Pseudomonadota</taxon>
        <taxon>Alphaproteobacteria</taxon>
        <taxon>Hyphomicrobiales</taxon>
        <taxon>Amorphaceae</taxon>
        <taxon>Acuticoccus</taxon>
    </lineage>
</organism>
<dbReference type="PANTHER" id="PTHR43540">
    <property type="entry name" value="PEROXYUREIDOACRYLATE/UREIDOACRYLATE AMIDOHYDROLASE-RELATED"/>
    <property type="match status" value="1"/>
</dbReference>
<dbReference type="SUPFAM" id="SSF52499">
    <property type="entry name" value="Isochorismatase-like hydrolases"/>
    <property type="match status" value="1"/>
</dbReference>
<dbReference type="PANTHER" id="PTHR43540:SF6">
    <property type="entry name" value="ISOCHORISMATASE-LIKE DOMAIN-CONTAINING PROTEIN"/>
    <property type="match status" value="1"/>
</dbReference>
<evidence type="ECO:0000256" key="1">
    <source>
        <dbReference type="ARBA" id="ARBA00022801"/>
    </source>
</evidence>
<gene>
    <name evidence="4" type="ORF">DLJ53_29270</name>
</gene>
<keyword evidence="5" id="KW-1185">Reference proteome</keyword>
<evidence type="ECO:0000259" key="3">
    <source>
        <dbReference type="Pfam" id="PF00857"/>
    </source>
</evidence>
<protein>
    <recommendedName>
        <fullName evidence="3">Isochorismatase-like domain-containing protein</fullName>
    </recommendedName>
</protein>
<accession>A0A8B2NEL0</accession>
<dbReference type="CDD" id="cd00431">
    <property type="entry name" value="cysteine_hydrolases"/>
    <property type="match status" value="1"/>
</dbReference>
<dbReference type="Pfam" id="PF00857">
    <property type="entry name" value="Isochorismatase"/>
    <property type="match status" value="1"/>
</dbReference>
<reference evidence="4 5" key="1">
    <citation type="submission" date="2018-05" db="EMBL/GenBank/DDBJ databases">
        <title>Acuticoccus sediminis sp. nov., isolated from deep-sea sediment of Indian Ocean.</title>
        <authorList>
            <person name="Liu X."/>
            <person name="Lai Q."/>
            <person name="Du Y."/>
            <person name="Sun F."/>
            <person name="Zhang X."/>
            <person name="Wang S."/>
            <person name="Shao Z."/>
        </authorList>
    </citation>
    <scope>NUCLEOTIDE SEQUENCE [LARGE SCALE GENOMIC DNA]</scope>
    <source>
        <strain evidence="4 5">PTG4-2</strain>
    </source>
</reference>
<keyword evidence="1" id="KW-0378">Hydrolase</keyword>
<dbReference type="InterPro" id="IPR036380">
    <property type="entry name" value="Isochorismatase-like_sf"/>
</dbReference>
<sequence>MRRLTDTPRNEATMTEPLPLHPLLPEAVTKAAAERRGRPHVFPDIDPATSALVVIDLQRAFMDEGAPSEVRQARTIVPNVNRLAAAMRAAGGRVVWIRATFDEAGWPIFFDNLVNPALSGRILDALQEGAELHALYSGLDVRKGDMIVNKYRLSAFLPGASNLPILLRTAGIDTILIAGCMTNVCCDSSARDAAMTDFRTIMVEDANAARTDEAHIAALTTFLQAFGDVRRTDDVLAMLAPKG</sequence>
<feature type="domain" description="Isochorismatase-like" evidence="3">
    <location>
        <begin position="50"/>
        <end position="234"/>
    </location>
</feature>
<dbReference type="GO" id="GO:0016787">
    <property type="term" value="F:hydrolase activity"/>
    <property type="evidence" value="ECO:0007669"/>
    <property type="project" value="UniProtKB-KW"/>
</dbReference>
<proteinExistence type="predicted"/>
<dbReference type="EMBL" id="QHHQ01000009">
    <property type="protein sequence ID" value="RAH97297.1"/>
    <property type="molecule type" value="Genomic_DNA"/>
</dbReference>
<name>A0A8B2NEL0_9HYPH</name>
<comment type="caution">
    <text evidence="4">The sequence shown here is derived from an EMBL/GenBank/DDBJ whole genome shotgun (WGS) entry which is preliminary data.</text>
</comment>
<dbReference type="Gene3D" id="3.40.50.850">
    <property type="entry name" value="Isochorismatase-like"/>
    <property type="match status" value="1"/>
</dbReference>
<evidence type="ECO:0000313" key="4">
    <source>
        <dbReference type="EMBL" id="RAH97297.1"/>
    </source>
</evidence>
<dbReference type="InterPro" id="IPR000868">
    <property type="entry name" value="Isochorismatase-like_dom"/>
</dbReference>